<dbReference type="Proteomes" id="UP000825729">
    <property type="component" value="Unassembled WGS sequence"/>
</dbReference>
<dbReference type="AlphaFoldDB" id="A0AAV7EGE6"/>
<comment type="caution">
    <text evidence="1">The sequence shown here is derived from an EMBL/GenBank/DDBJ whole genome shotgun (WGS) entry which is preliminary data.</text>
</comment>
<proteinExistence type="predicted"/>
<evidence type="ECO:0000313" key="1">
    <source>
        <dbReference type="EMBL" id="KAG9447754.1"/>
    </source>
</evidence>
<evidence type="ECO:0000313" key="2">
    <source>
        <dbReference type="Proteomes" id="UP000825729"/>
    </source>
</evidence>
<gene>
    <name evidence="1" type="ORF">H6P81_013882</name>
</gene>
<protein>
    <submittedName>
        <fullName evidence="1">Uncharacterized protein</fullName>
    </submittedName>
</protein>
<name>A0AAV7EGE6_ARIFI</name>
<accession>A0AAV7EGE6</accession>
<organism evidence="1 2">
    <name type="scientific">Aristolochia fimbriata</name>
    <name type="common">White veined hardy Dutchman's pipe vine</name>
    <dbReference type="NCBI Taxonomy" id="158543"/>
    <lineage>
        <taxon>Eukaryota</taxon>
        <taxon>Viridiplantae</taxon>
        <taxon>Streptophyta</taxon>
        <taxon>Embryophyta</taxon>
        <taxon>Tracheophyta</taxon>
        <taxon>Spermatophyta</taxon>
        <taxon>Magnoliopsida</taxon>
        <taxon>Magnoliidae</taxon>
        <taxon>Piperales</taxon>
        <taxon>Aristolochiaceae</taxon>
        <taxon>Aristolochia</taxon>
    </lineage>
</organism>
<reference evidence="1 2" key="1">
    <citation type="submission" date="2021-07" db="EMBL/GenBank/DDBJ databases">
        <title>The Aristolochia fimbriata genome: insights into angiosperm evolution, floral development and chemical biosynthesis.</title>
        <authorList>
            <person name="Jiao Y."/>
        </authorList>
    </citation>
    <scope>NUCLEOTIDE SEQUENCE [LARGE SCALE GENOMIC DNA]</scope>
    <source>
        <strain evidence="1">IBCAS-2021</strain>
        <tissue evidence="1">Leaf</tissue>
    </source>
</reference>
<sequence length="300" mass="33202">MATTISSCFQQPIPHGVRRRLHRTTVQIFDYRLYYCHVRIHTVVCPRPDDPELDRSHSVQCSNWTNHLPYQCFGDVAQSSTSLCINLPGPFEPSTVHTPDFAKSMSAYLKNINQIIDNLTAFGEPHEDQTVTHFVVNVLGPNFELFAQTVTGQVEPLNCRILIALPVSLSMLLHGAPVAVVAVAVDVLRKVAVKPIRMVVAMVALKLIEAIPQIAPLSDLQQKRTFYHTMPQPIQSELSTLAHPTMWDIDYGALHHITSDLSLLTDSGSYTGLDQAMLGNSSRLPIYAIGTGDLTQSLPL</sequence>
<keyword evidence="2" id="KW-1185">Reference proteome</keyword>
<dbReference type="EMBL" id="JAINDJ010000005">
    <property type="protein sequence ID" value="KAG9447754.1"/>
    <property type="molecule type" value="Genomic_DNA"/>
</dbReference>